<dbReference type="Pfam" id="PF17906">
    <property type="entry name" value="HTH_48"/>
    <property type="match status" value="1"/>
</dbReference>
<dbReference type="PANTHER" id="PTHR46060:SF1">
    <property type="entry name" value="MARINER MOS1 TRANSPOSASE-LIKE PROTEIN"/>
    <property type="match status" value="1"/>
</dbReference>
<sequence length="117" mass="13284">MEVVECRSVIRFLYLKGRTPKETGDRIKEVYGDDALSSDVVKHWYHQFRCSWASVETASILGQSHSVIDGATIHKVEAAILEDHRITIRQLAQEVKISVGSVKKIIHDLPMRKLSAR</sequence>
<reference evidence="3 4" key="1">
    <citation type="submission" date="2025-08" db="UniProtKB">
        <authorList>
            <consortium name="RefSeq"/>
        </authorList>
    </citation>
    <scope>IDENTIFICATION</scope>
</reference>
<dbReference type="InterPro" id="IPR052709">
    <property type="entry name" value="Transposase-MT_Hybrid"/>
</dbReference>
<dbReference type="RefSeq" id="XP_029639742.1">
    <property type="nucleotide sequence ID" value="XM_029783882.1"/>
</dbReference>
<proteinExistence type="predicted"/>
<feature type="domain" description="Mos1 transposase HTH" evidence="1">
    <location>
        <begin position="6"/>
        <end position="49"/>
    </location>
</feature>
<name>A0A6P7SNV6_9MOLL</name>
<dbReference type="AlphaFoldDB" id="A0A6P7SNV6"/>
<protein>
    <submittedName>
        <fullName evidence="3 4">Protein GVQW3-like</fullName>
    </submittedName>
</protein>
<evidence type="ECO:0000259" key="1">
    <source>
        <dbReference type="Pfam" id="PF17906"/>
    </source>
</evidence>
<evidence type="ECO:0000313" key="4">
    <source>
        <dbReference type="RefSeq" id="XP_029639743.1"/>
    </source>
</evidence>
<evidence type="ECO:0000313" key="3">
    <source>
        <dbReference type="RefSeq" id="XP_029639742.1"/>
    </source>
</evidence>
<keyword evidence="2" id="KW-1185">Reference proteome</keyword>
<dbReference type="Proteomes" id="UP000515154">
    <property type="component" value="Linkage group LG8"/>
</dbReference>
<dbReference type="PANTHER" id="PTHR46060">
    <property type="entry name" value="MARINER MOS1 TRANSPOSASE-LIKE PROTEIN"/>
    <property type="match status" value="1"/>
</dbReference>
<gene>
    <name evidence="4" type="primary">LOC115214849</name>
    <name evidence="3" type="synonym">LOC115214848</name>
</gene>
<evidence type="ECO:0000313" key="2">
    <source>
        <dbReference type="Proteomes" id="UP000515154"/>
    </source>
</evidence>
<organism evidence="2 4">
    <name type="scientific">Octopus sinensis</name>
    <name type="common">East Asian common octopus</name>
    <dbReference type="NCBI Taxonomy" id="2607531"/>
    <lineage>
        <taxon>Eukaryota</taxon>
        <taxon>Metazoa</taxon>
        <taxon>Spiralia</taxon>
        <taxon>Lophotrochozoa</taxon>
        <taxon>Mollusca</taxon>
        <taxon>Cephalopoda</taxon>
        <taxon>Coleoidea</taxon>
        <taxon>Octopodiformes</taxon>
        <taxon>Octopoda</taxon>
        <taxon>Incirrata</taxon>
        <taxon>Octopodidae</taxon>
        <taxon>Octopus</taxon>
    </lineage>
</organism>
<dbReference type="RefSeq" id="XP_029639743.1">
    <property type="nucleotide sequence ID" value="XM_029783883.1"/>
</dbReference>
<dbReference type="InterPro" id="IPR041426">
    <property type="entry name" value="Mos1_HTH"/>
</dbReference>
<dbReference type="Gene3D" id="1.10.10.1450">
    <property type="match status" value="1"/>
</dbReference>
<dbReference type="KEGG" id="osn:115214849"/>
<accession>A0A6P7SNV6</accession>
<dbReference type="KEGG" id="osn:115214848"/>